<dbReference type="InterPro" id="IPR011990">
    <property type="entry name" value="TPR-like_helical_dom_sf"/>
</dbReference>
<evidence type="ECO:0000256" key="2">
    <source>
        <dbReference type="PROSITE-ProRule" id="PRU01091"/>
    </source>
</evidence>
<gene>
    <name evidence="4" type="ORF">AZI87_13305</name>
</gene>
<dbReference type="RefSeq" id="WP_063208117.1">
    <property type="nucleotide sequence ID" value="NZ_LUKD01000006.1"/>
</dbReference>
<dbReference type="InterPro" id="IPR036388">
    <property type="entry name" value="WH-like_DNA-bd_sf"/>
</dbReference>
<feature type="domain" description="OmpR/PhoB-type" evidence="3">
    <location>
        <begin position="254"/>
        <end position="360"/>
    </location>
</feature>
<dbReference type="Proteomes" id="UP000075799">
    <property type="component" value="Unassembled WGS sequence"/>
</dbReference>
<dbReference type="SUPFAM" id="SSF46894">
    <property type="entry name" value="C-terminal effector domain of the bipartite response regulators"/>
    <property type="match status" value="1"/>
</dbReference>
<dbReference type="Gene3D" id="1.25.40.10">
    <property type="entry name" value="Tetratricopeptide repeat domain"/>
    <property type="match status" value="1"/>
</dbReference>
<dbReference type="SUPFAM" id="SSF48452">
    <property type="entry name" value="TPR-like"/>
    <property type="match status" value="1"/>
</dbReference>
<dbReference type="SMART" id="SM00862">
    <property type="entry name" value="Trans_reg_C"/>
    <property type="match status" value="1"/>
</dbReference>
<comment type="caution">
    <text evidence="4">The sequence shown here is derived from an EMBL/GenBank/DDBJ whole genome shotgun (WGS) entry which is preliminary data.</text>
</comment>
<dbReference type="Gene3D" id="1.10.10.10">
    <property type="entry name" value="Winged helix-like DNA-binding domain superfamily/Winged helix DNA-binding domain"/>
    <property type="match status" value="1"/>
</dbReference>
<dbReference type="AlphaFoldDB" id="A0A161PR58"/>
<dbReference type="GO" id="GO:0003677">
    <property type="term" value="F:DNA binding"/>
    <property type="evidence" value="ECO:0007669"/>
    <property type="project" value="UniProtKB-UniRule"/>
</dbReference>
<dbReference type="InterPro" id="IPR016032">
    <property type="entry name" value="Sig_transdc_resp-reg_C-effctor"/>
</dbReference>
<name>A0A161PR58_BDEBC</name>
<evidence type="ECO:0000259" key="3">
    <source>
        <dbReference type="PROSITE" id="PS51755"/>
    </source>
</evidence>
<proteinExistence type="predicted"/>
<dbReference type="Pfam" id="PF00486">
    <property type="entry name" value="Trans_reg_C"/>
    <property type="match status" value="1"/>
</dbReference>
<dbReference type="PROSITE" id="PS51755">
    <property type="entry name" value="OMPR_PHOB"/>
    <property type="match status" value="1"/>
</dbReference>
<evidence type="ECO:0000256" key="1">
    <source>
        <dbReference type="ARBA" id="ARBA00023125"/>
    </source>
</evidence>
<dbReference type="GO" id="GO:0006355">
    <property type="term" value="P:regulation of DNA-templated transcription"/>
    <property type="evidence" value="ECO:0007669"/>
    <property type="project" value="InterPro"/>
</dbReference>
<reference evidence="4 5" key="1">
    <citation type="submission" date="2016-03" db="EMBL/GenBank/DDBJ databases">
        <authorList>
            <person name="Ploux O."/>
        </authorList>
    </citation>
    <scope>NUCLEOTIDE SEQUENCE [LARGE SCALE GENOMIC DNA]</scope>
    <source>
        <strain evidence="4 5">EC13</strain>
    </source>
</reference>
<accession>A0A161PR58</accession>
<dbReference type="InterPro" id="IPR001867">
    <property type="entry name" value="OmpR/PhoB-type_DNA-bd"/>
</dbReference>
<dbReference type="CDD" id="cd00383">
    <property type="entry name" value="trans_reg_C"/>
    <property type="match status" value="1"/>
</dbReference>
<dbReference type="OrthoDB" id="5297248at2"/>
<evidence type="ECO:0000313" key="5">
    <source>
        <dbReference type="Proteomes" id="UP000075799"/>
    </source>
</evidence>
<feature type="DNA-binding region" description="OmpR/PhoB-type" evidence="2">
    <location>
        <begin position="254"/>
        <end position="360"/>
    </location>
</feature>
<evidence type="ECO:0000313" key="4">
    <source>
        <dbReference type="EMBL" id="KYG64214.1"/>
    </source>
</evidence>
<sequence>MTNLPHLLQLAKLQSRNGDMPEARETAAEALHTFAKTEQHSFWIESARVYLQSCIELEDIATAEKVMLEALELLASGKLSESLQASVQTLIASWFLAQGKAAESQAYLDSAINKATHSRDLEVLARALLINAFQLSFNQKTFTQALQLLSKIETLLAEIENPELSLIANNVRGYIYIESQQYEAALNTLWKNYETAKRHGYQTSISSVLGELALVARAQQQHEHYRLYAELALKGLNPQKTPRLYKRILKVYPESERNHKAHYDFEIDEKNRFVRERTKGPIDFKNQHILFDMALMFIKHPGQRYSKEDLAEKIWSQVYDPDLHDNLIYVSIKRLRTLLEPDLESPRYILRDRKGYYFNSQTHVHFKNLEEAPL</sequence>
<protein>
    <recommendedName>
        <fullName evidence="3">OmpR/PhoB-type domain-containing protein</fullName>
    </recommendedName>
</protein>
<keyword evidence="1 2" id="KW-0238">DNA-binding</keyword>
<organism evidence="4 5">
    <name type="scientific">Bdellovibrio bacteriovorus</name>
    <dbReference type="NCBI Taxonomy" id="959"/>
    <lineage>
        <taxon>Bacteria</taxon>
        <taxon>Pseudomonadati</taxon>
        <taxon>Bdellovibrionota</taxon>
        <taxon>Bdellovibrionia</taxon>
        <taxon>Bdellovibrionales</taxon>
        <taxon>Pseudobdellovibrionaceae</taxon>
        <taxon>Bdellovibrio</taxon>
    </lineage>
</organism>
<dbReference type="GO" id="GO:0000160">
    <property type="term" value="P:phosphorelay signal transduction system"/>
    <property type="evidence" value="ECO:0007669"/>
    <property type="project" value="InterPro"/>
</dbReference>
<dbReference type="EMBL" id="LUKD01000006">
    <property type="protein sequence ID" value="KYG64214.1"/>
    <property type="molecule type" value="Genomic_DNA"/>
</dbReference>